<dbReference type="CDD" id="cd06127">
    <property type="entry name" value="DEDDh"/>
    <property type="match status" value="1"/>
</dbReference>
<organism evidence="4 5">
    <name type="scientific">Lunatimonas lonarensis</name>
    <dbReference type="NCBI Taxonomy" id="1232681"/>
    <lineage>
        <taxon>Bacteria</taxon>
        <taxon>Pseudomonadati</taxon>
        <taxon>Bacteroidota</taxon>
        <taxon>Cytophagia</taxon>
        <taxon>Cytophagales</taxon>
        <taxon>Cyclobacteriaceae</taxon>
    </lineage>
</organism>
<comment type="subunit">
    <text evidence="2">DNA polymerase III contains a core (composed of alpha, epsilon and theta chains) that associates with a tau subunit. This core dimerizes to form the POLIII' complex. PolIII' associates with the gamma complex (composed of gamma, delta, delta', psi and chi chains) and with the beta chain to form the complete DNA polymerase III complex.</text>
</comment>
<dbReference type="InterPro" id="IPR035901">
    <property type="entry name" value="GIY-YIG_endonuc_sf"/>
</dbReference>
<sequence>MYAIVDIETTGGFSAANRIIEIAVVVHDGYGIISEYQTLINPHRMLPGFITGLTGITAEMLEGAPSFSEIAKDLFDLLKDKVFVAHNVNFDHSFVKSAFAREGLAFNVPQLCTVRLSRKLFPGFRSYSLGSLCDQRGIRIENRHRAMGDAYATALLFEQLLREDKEGTIPRTLKARSKAATLPPHISPEKFAGLPEATGVYYFHDQQGRIIYVGKAVNIKSRFKGHFSGNAKLDLKAEVHDVSYELTGSEFLALLVETLEIKKYWPKYNRAIKAPSSRWGIFTYLDQLGYIRFGVGKVGGIQDAVCSFNTHADAWHYLIRELKIDRLCPKLCGIHKVPGACYEYHAGDCLGACQQKEGSHSYNERANAMLDRLRLDEKTILIRERGRGDDEEAALLFEKGLLAAFGFISKEEAISHPEEMLERLKPVKPVPETSYLLRSYLERGGNKNIYYLRT</sequence>
<reference evidence="4 5" key="1">
    <citation type="submission" date="2013-02" db="EMBL/GenBank/DDBJ databases">
        <title>A novel strain isolated from Lonar lake, Maharashtra, India.</title>
        <authorList>
            <person name="Singh A."/>
        </authorList>
    </citation>
    <scope>NUCLEOTIDE SEQUENCE [LARGE SCALE GENOMIC DNA]</scope>
    <source>
        <strain evidence="4 5">AK24</strain>
    </source>
</reference>
<dbReference type="InterPro" id="IPR000305">
    <property type="entry name" value="GIY-YIG_endonuc"/>
</dbReference>
<dbReference type="PROSITE" id="PS50164">
    <property type="entry name" value="GIY_YIG"/>
    <property type="match status" value="1"/>
</dbReference>
<dbReference type="GO" id="GO:0045004">
    <property type="term" value="P:DNA replication proofreading"/>
    <property type="evidence" value="ECO:0007669"/>
    <property type="project" value="TreeGrafter"/>
</dbReference>
<keyword evidence="5" id="KW-1185">Reference proteome</keyword>
<dbReference type="GO" id="GO:0003677">
    <property type="term" value="F:DNA binding"/>
    <property type="evidence" value="ECO:0007669"/>
    <property type="project" value="InterPro"/>
</dbReference>
<dbReference type="Pfam" id="PF01541">
    <property type="entry name" value="GIY-YIG"/>
    <property type="match status" value="1"/>
</dbReference>
<keyword evidence="4" id="KW-0548">Nucleotidyltransferase</keyword>
<dbReference type="GO" id="GO:0006289">
    <property type="term" value="P:nucleotide-excision repair"/>
    <property type="evidence" value="ECO:0007669"/>
    <property type="project" value="InterPro"/>
</dbReference>
<dbReference type="PANTHER" id="PTHR30231:SF37">
    <property type="entry name" value="EXODEOXYRIBONUCLEASE 10"/>
    <property type="match status" value="1"/>
</dbReference>
<dbReference type="Proteomes" id="UP000013909">
    <property type="component" value="Unassembled WGS sequence"/>
</dbReference>
<dbReference type="CDD" id="cd10434">
    <property type="entry name" value="GIY-YIG_UvrC_Cho"/>
    <property type="match status" value="1"/>
</dbReference>
<comment type="function">
    <text evidence="1">DNA polymerase III is a complex, multichain enzyme responsible for most of the replicative synthesis in bacteria. The epsilon subunit contain the editing function and is a proofreading 3'-5' exonuclease.</text>
</comment>
<dbReference type="InterPro" id="IPR047296">
    <property type="entry name" value="GIY-YIG_UvrC_Cho"/>
</dbReference>
<evidence type="ECO:0000256" key="1">
    <source>
        <dbReference type="ARBA" id="ARBA00025483"/>
    </source>
</evidence>
<dbReference type="Gene3D" id="3.30.420.10">
    <property type="entry name" value="Ribonuclease H-like superfamily/Ribonuclease H"/>
    <property type="match status" value="1"/>
</dbReference>
<comment type="caution">
    <text evidence="4">The sequence shown here is derived from an EMBL/GenBank/DDBJ whole genome shotgun (WGS) entry which is preliminary data.</text>
</comment>
<dbReference type="SUPFAM" id="SSF53098">
    <property type="entry name" value="Ribonuclease H-like"/>
    <property type="match status" value="1"/>
</dbReference>
<evidence type="ECO:0000259" key="3">
    <source>
        <dbReference type="PROSITE" id="PS50164"/>
    </source>
</evidence>
<dbReference type="SUPFAM" id="SSF82771">
    <property type="entry name" value="GIY-YIG endonuclease"/>
    <property type="match status" value="1"/>
</dbReference>
<accession>R7ZV39</accession>
<dbReference type="InterPro" id="IPR013520">
    <property type="entry name" value="Ribonucl_H"/>
</dbReference>
<dbReference type="RefSeq" id="WP_010853629.1">
    <property type="nucleotide sequence ID" value="NZ_AQHR01000044.1"/>
</dbReference>
<dbReference type="InterPro" id="IPR036397">
    <property type="entry name" value="RNaseH_sf"/>
</dbReference>
<dbReference type="Pfam" id="PF00929">
    <property type="entry name" value="RNase_T"/>
    <property type="match status" value="1"/>
</dbReference>
<dbReference type="SMART" id="SM00465">
    <property type="entry name" value="GIYc"/>
    <property type="match status" value="1"/>
</dbReference>
<dbReference type="AlphaFoldDB" id="R7ZV39"/>
<dbReference type="NCBIfam" id="TIGR00573">
    <property type="entry name" value="dnaq"/>
    <property type="match status" value="1"/>
</dbReference>
<dbReference type="SMART" id="SM00479">
    <property type="entry name" value="EXOIII"/>
    <property type="match status" value="1"/>
</dbReference>
<evidence type="ECO:0000313" key="5">
    <source>
        <dbReference type="Proteomes" id="UP000013909"/>
    </source>
</evidence>
<dbReference type="GO" id="GO:0003887">
    <property type="term" value="F:DNA-directed DNA polymerase activity"/>
    <property type="evidence" value="ECO:0007669"/>
    <property type="project" value="UniProtKB-EC"/>
</dbReference>
<gene>
    <name evidence="4" type="ORF">ADIS_1486</name>
</gene>
<feature type="domain" description="GIY-YIG" evidence="3">
    <location>
        <begin position="196"/>
        <end position="270"/>
    </location>
</feature>
<dbReference type="InterPro" id="IPR006054">
    <property type="entry name" value="DnaQ"/>
</dbReference>
<dbReference type="EC" id="2.7.7.7" evidence="4"/>
<proteinExistence type="predicted"/>
<evidence type="ECO:0000313" key="4">
    <source>
        <dbReference type="EMBL" id="EON77947.1"/>
    </source>
</evidence>
<dbReference type="PATRIC" id="fig|1288963.3.peg.1479"/>
<dbReference type="FunFam" id="3.30.420.10:FF:000045">
    <property type="entry name" value="3'-5' exonuclease DinG"/>
    <property type="match status" value="1"/>
</dbReference>
<dbReference type="GO" id="GO:0005829">
    <property type="term" value="C:cytosol"/>
    <property type="evidence" value="ECO:0007669"/>
    <property type="project" value="TreeGrafter"/>
</dbReference>
<dbReference type="OrthoDB" id="9803913at2"/>
<dbReference type="STRING" id="1232681.ADIS_1486"/>
<dbReference type="GO" id="GO:0008408">
    <property type="term" value="F:3'-5' exonuclease activity"/>
    <property type="evidence" value="ECO:0007669"/>
    <property type="project" value="TreeGrafter"/>
</dbReference>
<dbReference type="EMBL" id="AQHR01000044">
    <property type="protein sequence ID" value="EON77947.1"/>
    <property type="molecule type" value="Genomic_DNA"/>
</dbReference>
<protein>
    <submittedName>
        <fullName evidence="4">DNA polymerase III epsilon subunit</fullName>
        <ecNumber evidence="4">2.7.7.7</ecNumber>
    </submittedName>
</protein>
<dbReference type="InterPro" id="IPR012337">
    <property type="entry name" value="RNaseH-like_sf"/>
</dbReference>
<dbReference type="Gene3D" id="3.40.1440.10">
    <property type="entry name" value="GIY-YIG endonuclease"/>
    <property type="match status" value="1"/>
</dbReference>
<evidence type="ECO:0000256" key="2">
    <source>
        <dbReference type="ARBA" id="ARBA00026073"/>
    </source>
</evidence>
<keyword evidence="4" id="KW-0808">Transferase</keyword>
<name>R7ZV39_9BACT</name>
<dbReference type="PANTHER" id="PTHR30231">
    <property type="entry name" value="DNA POLYMERASE III SUBUNIT EPSILON"/>
    <property type="match status" value="1"/>
</dbReference>